<evidence type="ECO:0000256" key="11">
    <source>
        <dbReference type="RuleBase" id="RU000473"/>
    </source>
</evidence>
<dbReference type="AlphaFoldDB" id="A0A0U1ZHK5"/>
<keyword evidence="10" id="KW-0520">NAD</keyword>
<evidence type="ECO:0000256" key="9">
    <source>
        <dbReference type="ARBA" id="ARBA00023136"/>
    </source>
</evidence>
<proteinExistence type="inferred from homology"/>
<evidence type="ECO:0000256" key="1">
    <source>
        <dbReference type="ARBA" id="ARBA00003257"/>
    </source>
</evidence>
<dbReference type="GO" id="GO:0003954">
    <property type="term" value="F:NADH dehydrogenase activity"/>
    <property type="evidence" value="ECO:0007669"/>
    <property type="project" value="TreeGrafter"/>
</dbReference>
<dbReference type="PROSITE" id="PS00668">
    <property type="entry name" value="COMPLEX1_ND1_2"/>
    <property type="match status" value="1"/>
</dbReference>
<dbReference type="Pfam" id="PF00146">
    <property type="entry name" value="NADHdh"/>
    <property type="match status" value="1"/>
</dbReference>
<evidence type="ECO:0000256" key="4">
    <source>
        <dbReference type="ARBA" id="ARBA00021009"/>
    </source>
</evidence>
<evidence type="ECO:0000256" key="8">
    <source>
        <dbReference type="ARBA" id="ARBA00023075"/>
    </source>
</evidence>
<feature type="transmembrane region" description="Helical" evidence="12">
    <location>
        <begin position="68"/>
        <end position="88"/>
    </location>
</feature>
<evidence type="ECO:0000256" key="3">
    <source>
        <dbReference type="ARBA" id="ARBA00010535"/>
    </source>
</evidence>
<dbReference type="PANTHER" id="PTHR11432">
    <property type="entry name" value="NADH DEHYDROGENASE SUBUNIT 1"/>
    <property type="match status" value="1"/>
</dbReference>
<dbReference type="PROSITE" id="PS00667">
    <property type="entry name" value="COMPLEX1_ND1_1"/>
    <property type="match status" value="1"/>
</dbReference>
<gene>
    <name evidence="13" type="primary">ND1</name>
</gene>
<sequence length="298" mass="35692">MLLLYLLLLLMLFLSIAFFTLFERKLLGYIQMRKGPNKVIMFGVLQPVLDGMKLFMKESSSNFNLIKLLYFIFPFLSLFVMLVIWKFYVFAIMDFFLNSFLFFILFSSLSVYFTMGSGWVSNSKYSVLGSYRSVAQVISYEVGFVFLILVLIVFLLKYSFSSIMSKYDGVIYYFMGFMFIFIIWFVVILAELNRAPFDFAESESELVSGFNMEYGGLKFAFLFLAEYGYMILMAYVTMLMFFNEWFIWMIFIMIYMVWVRGTFPRFRYDMLMYLNWKIYLPIILMMFVILYSIMFMYM</sequence>
<reference evidence="13" key="1">
    <citation type="journal article" date="2014" name="Mitochondrial DNA">
        <title>Complete Mitochondrial Genome of Euseius nicholsi (Ehara et Lee) (Acari:Phytoseiidae).</title>
        <authorList>
            <person name="Xin T."/>
            <person name="Que S."/>
            <person name="Zou Z."/>
            <person name="Wang J."/>
            <person name="Li L."/>
            <person name="Xia B."/>
        </authorList>
    </citation>
    <scope>NUCLEOTIDE SEQUENCE</scope>
</reference>
<feature type="transmembrane region" description="Helical" evidence="12">
    <location>
        <begin position="170"/>
        <end position="190"/>
    </location>
</feature>
<comment type="function">
    <text evidence="1">Core subunit of the mitochondrial membrane respiratory chain NADH dehydrogenase (Complex I) that is believed to belong to the minimal assembly required for catalysis. Complex I functions in the transfer of electrons from NADH to the respiratory chain. The immediate electron acceptor for the enzyme is believed to be ubiquinone.</text>
</comment>
<evidence type="ECO:0000313" key="13">
    <source>
        <dbReference type="EMBL" id="AJV88750.1"/>
    </source>
</evidence>
<evidence type="ECO:0000256" key="2">
    <source>
        <dbReference type="ARBA" id="ARBA00004225"/>
    </source>
</evidence>
<keyword evidence="7 12" id="KW-1133">Transmembrane helix</keyword>
<dbReference type="InterPro" id="IPR001694">
    <property type="entry name" value="NADH_UbQ_OxRdtase_su1/FPO"/>
</dbReference>
<dbReference type="GO" id="GO:0008137">
    <property type="term" value="F:NADH dehydrogenase (ubiquinone) activity"/>
    <property type="evidence" value="ECO:0007669"/>
    <property type="project" value="UniProtKB-EC"/>
</dbReference>
<keyword evidence="8 11" id="KW-0830">Ubiquinone</keyword>
<organism evidence="13">
    <name type="scientific">Euseius nicholsi</name>
    <dbReference type="NCBI Taxonomy" id="702746"/>
    <lineage>
        <taxon>Eukaryota</taxon>
        <taxon>Metazoa</taxon>
        <taxon>Ecdysozoa</taxon>
        <taxon>Arthropoda</taxon>
        <taxon>Chelicerata</taxon>
        <taxon>Arachnida</taxon>
        <taxon>Acari</taxon>
        <taxon>Parasitiformes</taxon>
        <taxon>Mesostigmata</taxon>
        <taxon>Gamasina</taxon>
        <taxon>Phytoseioidea</taxon>
        <taxon>Phytoseiidae</taxon>
        <taxon>Amblyseiinae</taxon>
        <taxon>Euseius</taxon>
    </lineage>
</organism>
<geneLocation type="mitochondrion" evidence="13"/>
<feature type="transmembrane region" description="Helical" evidence="12">
    <location>
        <begin position="278"/>
        <end position="297"/>
    </location>
</feature>
<dbReference type="PANTHER" id="PTHR11432:SF3">
    <property type="entry name" value="NADH-UBIQUINONE OXIDOREDUCTASE CHAIN 1"/>
    <property type="match status" value="1"/>
</dbReference>
<keyword evidence="11 13" id="KW-0496">Mitochondrion</keyword>
<comment type="subcellular location">
    <subcellularLocation>
        <location evidence="10">Mitochondrion inner membrane</location>
        <topology evidence="10">Multi-pass membrane protein</topology>
    </subcellularLocation>
    <subcellularLocation>
        <location evidence="2">Mitochondrion membrane</location>
        <topology evidence="2">Multi-pass membrane protein</topology>
    </subcellularLocation>
</comment>
<feature type="transmembrane region" description="Helical" evidence="12">
    <location>
        <begin position="95"/>
        <end position="115"/>
    </location>
</feature>
<accession>A0A0U1ZHK5</accession>
<feature type="transmembrane region" description="Helical" evidence="12">
    <location>
        <begin position="6"/>
        <end position="27"/>
    </location>
</feature>
<evidence type="ECO:0000256" key="10">
    <source>
        <dbReference type="RuleBase" id="RU000471"/>
    </source>
</evidence>
<feature type="transmembrane region" description="Helical" evidence="12">
    <location>
        <begin position="245"/>
        <end position="263"/>
    </location>
</feature>
<name>A0A0U1ZHK5_9ACAR</name>
<evidence type="ECO:0000256" key="12">
    <source>
        <dbReference type="SAM" id="Phobius"/>
    </source>
</evidence>
<comment type="similarity">
    <text evidence="3 10">Belongs to the complex I subunit 1 family.</text>
</comment>
<evidence type="ECO:0000256" key="6">
    <source>
        <dbReference type="ARBA" id="ARBA00022692"/>
    </source>
</evidence>
<keyword evidence="6 10" id="KW-0812">Transmembrane</keyword>
<protein>
    <recommendedName>
        <fullName evidence="4 11">NADH-ubiquinone oxidoreductase chain 1</fullName>
        <ecNumber evidence="11">7.1.1.2</ecNumber>
    </recommendedName>
</protein>
<dbReference type="GO" id="GO:0005743">
    <property type="term" value="C:mitochondrial inner membrane"/>
    <property type="evidence" value="ECO:0007669"/>
    <property type="project" value="UniProtKB-SubCell"/>
</dbReference>
<dbReference type="GO" id="GO:0009060">
    <property type="term" value="P:aerobic respiration"/>
    <property type="evidence" value="ECO:0007669"/>
    <property type="project" value="TreeGrafter"/>
</dbReference>
<dbReference type="HAMAP" id="MF_01350">
    <property type="entry name" value="NDH1_NuoH"/>
    <property type="match status" value="1"/>
</dbReference>
<comment type="catalytic activity">
    <reaction evidence="11">
        <text>a ubiquinone + NADH + 5 H(+)(in) = a ubiquinol + NAD(+) + 4 H(+)(out)</text>
        <dbReference type="Rhea" id="RHEA:29091"/>
        <dbReference type="Rhea" id="RHEA-COMP:9565"/>
        <dbReference type="Rhea" id="RHEA-COMP:9566"/>
        <dbReference type="ChEBI" id="CHEBI:15378"/>
        <dbReference type="ChEBI" id="CHEBI:16389"/>
        <dbReference type="ChEBI" id="CHEBI:17976"/>
        <dbReference type="ChEBI" id="CHEBI:57540"/>
        <dbReference type="ChEBI" id="CHEBI:57945"/>
        <dbReference type="EC" id="7.1.1.2"/>
    </reaction>
</comment>
<evidence type="ECO:0000256" key="5">
    <source>
        <dbReference type="ARBA" id="ARBA00022448"/>
    </source>
</evidence>
<dbReference type="InterPro" id="IPR018086">
    <property type="entry name" value="NADH_UbQ_OxRdtase_su1_CS"/>
</dbReference>
<dbReference type="EC" id="7.1.1.2" evidence="11"/>
<keyword evidence="9 12" id="KW-0472">Membrane</keyword>
<feature type="transmembrane region" description="Helical" evidence="12">
    <location>
        <begin position="135"/>
        <end position="158"/>
    </location>
</feature>
<evidence type="ECO:0000256" key="7">
    <source>
        <dbReference type="ARBA" id="ARBA00022989"/>
    </source>
</evidence>
<dbReference type="EMBL" id="KM999989">
    <property type="protein sequence ID" value="AJV88750.1"/>
    <property type="molecule type" value="Genomic_DNA"/>
</dbReference>
<feature type="transmembrane region" description="Helical" evidence="12">
    <location>
        <begin position="219"/>
        <end position="238"/>
    </location>
</feature>
<keyword evidence="5" id="KW-0813">Transport</keyword>